<feature type="transmembrane region" description="Helical" evidence="8">
    <location>
        <begin position="370"/>
        <end position="390"/>
    </location>
</feature>
<dbReference type="PANTHER" id="PTHR23501:SF92">
    <property type="entry name" value="GLUTATHIONE EXCHANGER 1-RELATED"/>
    <property type="match status" value="1"/>
</dbReference>
<name>A0A218YS51_9HELO</name>
<feature type="transmembrane region" description="Helical" evidence="8">
    <location>
        <begin position="263"/>
        <end position="285"/>
    </location>
</feature>
<dbReference type="Proteomes" id="UP000242519">
    <property type="component" value="Unassembled WGS sequence"/>
</dbReference>
<dbReference type="GO" id="GO:0005774">
    <property type="term" value="C:vacuolar membrane"/>
    <property type="evidence" value="ECO:0007669"/>
    <property type="project" value="TreeGrafter"/>
</dbReference>
<dbReference type="Gene3D" id="1.20.1250.20">
    <property type="entry name" value="MFS general substrate transporter like domains"/>
    <property type="match status" value="2"/>
</dbReference>
<sequence>MSEKLDQSAAVAGVPISRDQLSLQEIDIFGDSAPGVRRAQILARHLTDRERVFIFVSLFFLAYVYGLDGTLRYVYQPYATSGFGSHSTLATINVLRSIIAATAQPTAAKIADVFGRTELISASVVFYIIGTIVEASCHNVQGFAAGAVIYQIGYTSILVLVEVVIADITSLKSRLVFSFVPTLPFLINTWVSGDIAEAVLAVTTWRWGVGMFALIYTCAAIPLVLSLWLPFRRVRNSGVLANNRSTQEMLGTPRLAVAIYRQLDVIGILLLIIVFSLILVPLTVAGGSSEQWSKGKIIAPLIVGIICIPFWIWRENEARYPMVPFKLLKDRAVWSVLGIAWMLTFCWYLQGNFLYTVLVVSFDESIKSATRISSLYSFCSVITGTLLGFIVRLRKVRVLKQFIVSGTMLFLAAYGVLIYYRGGPGFRSHSGIIGSQILLGVAGGLFSYPAQASIQAATTHEHVAVITGLYLATYNVGSAFGNTVSGAIWTQTLIPTLIRNLPSPYNNVTMAQQIYGSPFEYAANYSIGTPLRDGIVESYRYTQKLLTITGICLCVPLIVFSLLIDNPKLGEEQSLPDAEEPAALEGRAPWWRVF</sequence>
<dbReference type="EMBL" id="MZNU01000425">
    <property type="protein sequence ID" value="OWO97803.1"/>
    <property type="molecule type" value="Genomic_DNA"/>
</dbReference>
<evidence type="ECO:0000256" key="7">
    <source>
        <dbReference type="ARBA" id="ARBA00023136"/>
    </source>
</evidence>
<keyword evidence="7 8" id="KW-0472">Membrane</keyword>
<dbReference type="InterPro" id="IPR036259">
    <property type="entry name" value="MFS_trans_sf"/>
</dbReference>
<gene>
    <name evidence="9" type="ORF">B2J93_8914</name>
</gene>
<evidence type="ECO:0000256" key="8">
    <source>
        <dbReference type="SAM" id="Phobius"/>
    </source>
</evidence>
<comment type="caution">
    <text evidence="9">The sequence shown here is derived from an EMBL/GenBank/DDBJ whole genome shotgun (WGS) entry which is preliminary data.</text>
</comment>
<evidence type="ECO:0000256" key="4">
    <source>
        <dbReference type="ARBA" id="ARBA00022692"/>
    </source>
</evidence>
<protein>
    <recommendedName>
        <fullName evidence="11">Major facilitator superfamily (MFS) profile domain-containing protein</fullName>
    </recommendedName>
</protein>
<keyword evidence="10" id="KW-1185">Reference proteome</keyword>
<keyword evidence="4 8" id="KW-0812">Transmembrane</keyword>
<accession>A0A218YS51</accession>
<feature type="transmembrane region" description="Helical" evidence="8">
    <location>
        <begin position="432"/>
        <end position="450"/>
    </location>
</feature>
<keyword evidence="6" id="KW-0406">Ion transport</keyword>
<feature type="transmembrane region" description="Helical" evidence="8">
    <location>
        <begin position="205"/>
        <end position="229"/>
    </location>
</feature>
<evidence type="ECO:0000256" key="6">
    <source>
        <dbReference type="ARBA" id="ARBA00023065"/>
    </source>
</evidence>
<dbReference type="InParanoid" id="A0A218YS51"/>
<dbReference type="SUPFAM" id="SSF103473">
    <property type="entry name" value="MFS general substrate transporter"/>
    <property type="match status" value="1"/>
</dbReference>
<dbReference type="AlphaFoldDB" id="A0A218YS51"/>
<dbReference type="GO" id="GO:0005768">
    <property type="term" value="C:endosome"/>
    <property type="evidence" value="ECO:0007669"/>
    <property type="project" value="TreeGrafter"/>
</dbReference>
<feature type="transmembrane region" description="Helical" evidence="8">
    <location>
        <begin position="175"/>
        <end position="193"/>
    </location>
</feature>
<proteinExistence type="inferred from homology"/>
<feature type="transmembrane region" description="Helical" evidence="8">
    <location>
        <begin position="545"/>
        <end position="564"/>
    </location>
</feature>
<dbReference type="OrthoDB" id="2241241at2759"/>
<comment type="similarity">
    <text evidence="2">Belongs to the major facilitator superfamily.</text>
</comment>
<reference evidence="9 10" key="1">
    <citation type="submission" date="2017-04" db="EMBL/GenBank/DDBJ databases">
        <title>Draft genome sequence of Marssonina coronaria NL1: causal agent of apple blotch.</title>
        <authorList>
            <person name="Cheng Q."/>
        </authorList>
    </citation>
    <scope>NUCLEOTIDE SEQUENCE [LARGE SCALE GENOMIC DNA]</scope>
    <source>
        <strain evidence="9 10">NL1</strain>
    </source>
</reference>
<evidence type="ECO:0000256" key="1">
    <source>
        <dbReference type="ARBA" id="ARBA00004127"/>
    </source>
</evidence>
<feature type="transmembrane region" description="Helical" evidence="8">
    <location>
        <begin position="148"/>
        <end position="168"/>
    </location>
</feature>
<organism evidence="9 10">
    <name type="scientific">Diplocarpon coronariae</name>
    <dbReference type="NCBI Taxonomy" id="2795749"/>
    <lineage>
        <taxon>Eukaryota</taxon>
        <taxon>Fungi</taxon>
        <taxon>Dikarya</taxon>
        <taxon>Ascomycota</taxon>
        <taxon>Pezizomycotina</taxon>
        <taxon>Leotiomycetes</taxon>
        <taxon>Helotiales</taxon>
        <taxon>Drepanopezizaceae</taxon>
        <taxon>Diplocarpon</taxon>
    </lineage>
</organism>
<dbReference type="InterPro" id="IPR011701">
    <property type="entry name" value="MFS"/>
</dbReference>
<evidence type="ECO:0000256" key="5">
    <source>
        <dbReference type="ARBA" id="ARBA00022989"/>
    </source>
</evidence>
<feature type="transmembrane region" description="Helical" evidence="8">
    <location>
        <begin position="52"/>
        <end position="75"/>
    </location>
</feature>
<feature type="transmembrane region" description="Helical" evidence="8">
    <location>
        <begin position="297"/>
        <end position="313"/>
    </location>
</feature>
<evidence type="ECO:0000256" key="2">
    <source>
        <dbReference type="ARBA" id="ARBA00008335"/>
    </source>
</evidence>
<dbReference type="FunCoup" id="A0A218YS51">
    <property type="interactions" value="19"/>
</dbReference>
<feature type="transmembrane region" description="Helical" evidence="8">
    <location>
        <begin position="402"/>
        <end position="420"/>
    </location>
</feature>
<comment type="subcellular location">
    <subcellularLocation>
        <location evidence="1">Endomembrane system</location>
        <topology evidence="1">Multi-pass membrane protein</topology>
    </subcellularLocation>
</comment>
<evidence type="ECO:0000313" key="9">
    <source>
        <dbReference type="EMBL" id="OWO97803.1"/>
    </source>
</evidence>
<dbReference type="FunFam" id="1.20.1250.20:FF:000197">
    <property type="entry name" value="Siderophore iron transporter 1"/>
    <property type="match status" value="1"/>
</dbReference>
<evidence type="ECO:0008006" key="11">
    <source>
        <dbReference type="Google" id="ProtNLM"/>
    </source>
</evidence>
<keyword evidence="3" id="KW-0813">Transport</keyword>
<feature type="transmembrane region" description="Helical" evidence="8">
    <location>
        <begin position="333"/>
        <end position="350"/>
    </location>
</feature>
<dbReference type="PANTHER" id="PTHR23501">
    <property type="entry name" value="MAJOR FACILITATOR SUPERFAMILY"/>
    <property type="match status" value="1"/>
</dbReference>
<evidence type="ECO:0000256" key="3">
    <source>
        <dbReference type="ARBA" id="ARBA00022448"/>
    </source>
</evidence>
<keyword evidence="5 8" id="KW-1133">Transmembrane helix</keyword>
<evidence type="ECO:0000313" key="10">
    <source>
        <dbReference type="Proteomes" id="UP000242519"/>
    </source>
</evidence>
<dbReference type="STRING" id="503106.A0A218YS51"/>
<dbReference type="GO" id="GO:0015343">
    <property type="term" value="F:siderophore-iron transmembrane transporter activity"/>
    <property type="evidence" value="ECO:0007669"/>
    <property type="project" value="TreeGrafter"/>
</dbReference>
<dbReference type="GO" id="GO:0005886">
    <property type="term" value="C:plasma membrane"/>
    <property type="evidence" value="ECO:0007669"/>
    <property type="project" value="TreeGrafter"/>
</dbReference>
<dbReference type="Pfam" id="PF07690">
    <property type="entry name" value="MFS_1"/>
    <property type="match status" value="1"/>
</dbReference>